<accession>A0A4V2P914</accession>
<name>A0A4V2P914_9GAMM</name>
<dbReference type="SUPFAM" id="SSF53474">
    <property type="entry name" value="alpha/beta-Hydrolases"/>
    <property type="match status" value="1"/>
</dbReference>
<dbReference type="PANTHER" id="PTHR48081:SF33">
    <property type="entry name" value="KYNURENINE FORMAMIDASE"/>
    <property type="match status" value="1"/>
</dbReference>
<dbReference type="PANTHER" id="PTHR48081">
    <property type="entry name" value="AB HYDROLASE SUPERFAMILY PROTEIN C4A8.06C"/>
    <property type="match status" value="1"/>
</dbReference>
<dbReference type="InterPro" id="IPR049492">
    <property type="entry name" value="BD-FAE-like_dom"/>
</dbReference>
<dbReference type="Gene3D" id="3.40.50.1820">
    <property type="entry name" value="alpha/beta hydrolase"/>
    <property type="match status" value="1"/>
</dbReference>
<evidence type="ECO:0000313" key="3">
    <source>
        <dbReference type="EMBL" id="TCJ87805.1"/>
    </source>
</evidence>
<comment type="caution">
    <text evidence="3">The sequence shown here is derived from an EMBL/GenBank/DDBJ whole genome shotgun (WGS) entry which is preliminary data.</text>
</comment>
<dbReference type="Proteomes" id="UP000294887">
    <property type="component" value="Unassembled WGS sequence"/>
</dbReference>
<proteinExistence type="predicted"/>
<dbReference type="AlphaFoldDB" id="A0A4V2P914"/>
<dbReference type="GO" id="GO:0016787">
    <property type="term" value="F:hydrolase activity"/>
    <property type="evidence" value="ECO:0007669"/>
    <property type="project" value="UniProtKB-KW"/>
</dbReference>
<evidence type="ECO:0000259" key="2">
    <source>
        <dbReference type="Pfam" id="PF20434"/>
    </source>
</evidence>
<sequence length="293" mass="32157">MKIAKALLVLSTVLIFLIIAGCSSMKSTDVLNFVLPASGYVKTTLHYGSNPRQSLDVYKPKIEENTETKAANNKTPIVFVYGGAWRKGSKEDYEFVAHALVGLGHTVIVPDYRLYPEAEFPEFVNDVAEAMSFVEQNATSLLGKPLKQVILMGHSSGAHTAALLATDPQYLNSRNVKTEIAGLIAISGPYDLPLDDPEVKPVFKNVSEKEANPVFNIRPDMPPVLLLHGEKDERVLPFHSKRFAKALTTSGASVTLKIYPSVNHTRIIGSLAAPLRFLNDSYSDIDAFLTRID</sequence>
<dbReference type="PROSITE" id="PS51257">
    <property type="entry name" value="PROKAR_LIPOPROTEIN"/>
    <property type="match status" value="1"/>
</dbReference>
<evidence type="ECO:0000256" key="1">
    <source>
        <dbReference type="ARBA" id="ARBA00022801"/>
    </source>
</evidence>
<protein>
    <submittedName>
        <fullName evidence="3">Acetyl esterase/lipase</fullName>
    </submittedName>
</protein>
<dbReference type="OrthoDB" id="9771666at2"/>
<dbReference type="Pfam" id="PF20434">
    <property type="entry name" value="BD-FAE"/>
    <property type="match status" value="1"/>
</dbReference>
<dbReference type="EMBL" id="SMFQ01000003">
    <property type="protein sequence ID" value="TCJ87805.1"/>
    <property type="molecule type" value="Genomic_DNA"/>
</dbReference>
<keyword evidence="1" id="KW-0378">Hydrolase</keyword>
<reference evidence="3 4" key="1">
    <citation type="submission" date="2019-03" db="EMBL/GenBank/DDBJ databases">
        <title>Genomic Encyclopedia of Type Strains, Phase IV (KMG-IV): sequencing the most valuable type-strain genomes for metagenomic binning, comparative biology and taxonomic classification.</title>
        <authorList>
            <person name="Goeker M."/>
        </authorList>
    </citation>
    <scope>NUCLEOTIDE SEQUENCE [LARGE SCALE GENOMIC DNA]</scope>
    <source>
        <strain evidence="3 4">DSM 24830</strain>
    </source>
</reference>
<dbReference type="InterPro" id="IPR050300">
    <property type="entry name" value="GDXG_lipolytic_enzyme"/>
</dbReference>
<organism evidence="3 4">
    <name type="scientific">Cocleimonas flava</name>
    <dbReference type="NCBI Taxonomy" id="634765"/>
    <lineage>
        <taxon>Bacteria</taxon>
        <taxon>Pseudomonadati</taxon>
        <taxon>Pseudomonadota</taxon>
        <taxon>Gammaproteobacteria</taxon>
        <taxon>Thiotrichales</taxon>
        <taxon>Thiotrichaceae</taxon>
        <taxon>Cocleimonas</taxon>
    </lineage>
</organism>
<gene>
    <name evidence="3" type="ORF">EV695_2320</name>
</gene>
<keyword evidence="4" id="KW-1185">Reference proteome</keyword>
<feature type="domain" description="BD-FAE-like" evidence="2">
    <location>
        <begin position="56"/>
        <end position="247"/>
    </location>
</feature>
<dbReference type="InterPro" id="IPR029058">
    <property type="entry name" value="AB_hydrolase_fold"/>
</dbReference>
<evidence type="ECO:0000313" key="4">
    <source>
        <dbReference type="Proteomes" id="UP000294887"/>
    </source>
</evidence>